<dbReference type="InterPro" id="IPR023346">
    <property type="entry name" value="Lysozyme-like_dom_sf"/>
</dbReference>
<dbReference type="PANTHER" id="PTHR32282:SF15">
    <property type="entry name" value="PENICILLIN-BINDING PROTEIN 1C"/>
    <property type="match status" value="1"/>
</dbReference>
<sequence length="752" mass="83354">MICTAVSLWLLDRLFPLPAPYQEKRFSQVVVAADGQPLRAFADKQGIWRQPTTPAQVSANYLTALLHYEDKFFYWHPGVNPYALVRAGWQWLRHGRIVSGGSTLTMQVARLLSPHRRTPLGKLQQIARSLQLEWHYSKQEILTLYLNLAPFGGPIEGVEAASHAYFGKSAAQLSQAEAALLAIMPQAPSRFRPDRYPQRARQARDKLVKRLVDGGIWPTTALTDVALEPVIAQHHYRPMLAPLLARRLVSQYPNQPLLQSSLQKPLQQALQQLATDYLSQYPLHTGLAIMVLDNQSQRPIGYLGSGEFGSRQRLGYVDMAQAVRSPGSTLKPFIYGLAIDQGLIHSASLLVDAPRFFSDYRPANFSGKFQGPITAADALTRSLNVPAVELLAHLGPKQFYTRMVNAGAKFRLSDTPGLPIALGAASTNLEQLVALYASLMNDGQLARISYLKDEKITTRPLMSPQAAWMIYEILRNQRRTDQPFDENVTGRRNNLAWKTGTSHGHRDMWAVGVSPKYTIGVWIGRPDGTSMPGHFGARTATPLLLMLANLLADNTPPPAAPPGVIDTTICWPLGKRALQTPPELCQEQHQAWLLGDQEPATLLAAEGENGSLMQSVWLTAEGTPTLQRCDDAVQQVKIALWPLLAEPWVAKSQRRHQQLPMHGCDNQPVARPLFVVTPRQGSRYLLPPTQSSVAITAKVMGGGNIKYWYLDGELLGQSNNQLQRFSVSAPGRYQLLVSDNLGNSDLVEFELK</sequence>
<dbReference type="Pfam" id="PF00905">
    <property type="entry name" value="Transpeptidase"/>
    <property type="match status" value="1"/>
</dbReference>
<dbReference type="Pfam" id="PF06832">
    <property type="entry name" value="BiPBP_C"/>
    <property type="match status" value="1"/>
</dbReference>
<comment type="catalytic activity">
    <reaction evidence="11">
        <text>[GlcNAc-(1-&gt;4)-Mur2Ac(oyl-L-Ala-gamma-D-Glu-L-Lys-D-Ala-D-Ala)](n)-di-trans,octa-cis-undecaprenyl diphosphate + beta-D-GlcNAc-(1-&gt;4)-Mur2Ac(oyl-L-Ala-gamma-D-Glu-L-Lys-D-Ala-D-Ala)-di-trans,octa-cis-undecaprenyl diphosphate = [GlcNAc-(1-&gt;4)-Mur2Ac(oyl-L-Ala-gamma-D-Glu-L-Lys-D-Ala-D-Ala)](n+1)-di-trans,octa-cis-undecaprenyl diphosphate + di-trans,octa-cis-undecaprenyl diphosphate + H(+)</text>
        <dbReference type="Rhea" id="RHEA:23708"/>
        <dbReference type="Rhea" id="RHEA-COMP:9602"/>
        <dbReference type="Rhea" id="RHEA-COMP:9603"/>
        <dbReference type="ChEBI" id="CHEBI:15378"/>
        <dbReference type="ChEBI" id="CHEBI:58405"/>
        <dbReference type="ChEBI" id="CHEBI:60033"/>
        <dbReference type="ChEBI" id="CHEBI:78435"/>
        <dbReference type="EC" id="2.4.99.28"/>
    </reaction>
</comment>
<evidence type="ECO:0000256" key="10">
    <source>
        <dbReference type="ARBA" id="ARBA00044770"/>
    </source>
</evidence>
<dbReference type="InterPro" id="IPR009647">
    <property type="entry name" value="PBP_C"/>
</dbReference>
<dbReference type="UniPathway" id="UPA00219"/>
<accession>A0A368NHZ7</accession>
<dbReference type="GO" id="GO:0008658">
    <property type="term" value="F:penicillin binding"/>
    <property type="evidence" value="ECO:0007669"/>
    <property type="project" value="InterPro"/>
</dbReference>
<dbReference type="GO" id="GO:0004180">
    <property type="term" value="F:carboxypeptidase activity"/>
    <property type="evidence" value="ECO:0007669"/>
    <property type="project" value="UniProtKB-KW"/>
</dbReference>
<dbReference type="GO" id="GO:0009252">
    <property type="term" value="P:peptidoglycan biosynthetic process"/>
    <property type="evidence" value="ECO:0007669"/>
    <property type="project" value="UniProtKB-UniPathway"/>
</dbReference>
<keyword evidence="9" id="KW-0511">Multifunctional enzyme</keyword>
<keyword evidence="5" id="KW-0645">Protease</keyword>
<evidence type="ECO:0000256" key="8">
    <source>
        <dbReference type="ARBA" id="ARBA00022801"/>
    </source>
</evidence>
<dbReference type="NCBIfam" id="TIGR02073">
    <property type="entry name" value="PBP_1c"/>
    <property type="match status" value="1"/>
</dbReference>
<evidence type="ECO:0000256" key="4">
    <source>
        <dbReference type="ARBA" id="ARBA00022645"/>
    </source>
</evidence>
<evidence type="ECO:0000259" key="12">
    <source>
        <dbReference type="Pfam" id="PF00905"/>
    </source>
</evidence>
<evidence type="ECO:0000256" key="7">
    <source>
        <dbReference type="ARBA" id="ARBA00022679"/>
    </source>
</evidence>
<keyword evidence="6" id="KW-0328">Glycosyltransferase</keyword>
<dbReference type="InterPro" id="IPR011815">
    <property type="entry name" value="PBP_1c"/>
</dbReference>
<dbReference type="InterPro" id="IPR001264">
    <property type="entry name" value="Glyco_trans_51"/>
</dbReference>
<dbReference type="PANTHER" id="PTHR32282">
    <property type="entry name" value="BINDING PROTEIN TRANSPEPTIDASE, PUTATIVE-RELATED"/>
    <property type="match status" value="1"/>
</dbReference>
<gene>
    <name evidence="15" type="primary">pbpC</name>
    <name evidence="15" type="ORF">DU002_10285</name>
</gene>
<evidence type="ECO:0000259" key="14">
    <source>
        <dbReference type="Pfam" id="PF06832"/>
    </source>
</evidence>
<dbReference type="InterPro" id="IPR001460">
    <property type="entry name" value="PCN-bd_Tpept"/>
</dbReference>
<organism evidence="15 16">
    <name type="scientific">Corallincola holothuriorum</name>
    <dbReference type="NCBI Taxonomy" id="2282215"/>
    <lineage>
        <taxon>Bacteria</taxon>
        <taxon>Pseudomonadati</taxon>
        <taxon>Pseudomonadota</taxon>
        <taxon>Gammaproteobacteria</taxon>
        <taxon>Alteromonadales</taxon>
        <taxon>Psychromonadaceae</taxon>
        <taxon>Corallincola</taxon>
    </lineage>
</organism>
<dbReference type="GO" id="GO:0008955">
    <property type="term" value="F:peptidoglycan glycosyltransferase activity"/>
    <property type="evidence" value="ECO:0007669"/>
    <property type="project" value="UniProtKB-EC"/>
</dbReference>
<evidence type="ECO:0000259" key="13">
    <source>
        <dbReference type="Pfam" id="PF00912"/>
    </source>
</evidence>
<keyword evidence="7" id="KW-0808">Transferase</keyword>
<feature type="domain" description="Glycosyl transferase family 51" evidence="13">
    <location>
        <begin position="35"/>
        <end position="211"/>
    </location>
</feature>
<protein>
    <recommendedName>
        <fullName evidence="10">peptidoglycan glycosyltransferase</fullName>
        <ecNumber evidence="10">2.4.99.28</ecNumber>
    </recommendedName>
</protein>
<comment type="similarity">
    <text evidence="2">In the C-terminal section; belongs to the transpeptidase family.</text>
</comment>
<evidence type="ECO:0000256" key="11">
    <source>
        <dbReference type="ARBA" id="ARBA00049902"/>
    </source>
</evidence>
<evidence type="ECO:0000256" key="2">
    <source>
        <dbReference type="ARBA" id="ARBA00007090"/>
    </source>
</evidence>
<evidence type="ECO:0000256" key="3">
    <source>
        <dbReference type="ARBA" id="ARBA00007739"/>
    </source>
</evidence>
<dbReference type="Gene3D" id="1.10.3810.10">
    <property type="entry name" value="Biosynthetic peptidoglycan transglycosylase-like"/>
    <property type="match status" value="1"/>
</dbReference>
<comment type="similarity">
    <text evidence="3">In the N-terminal section; belongs to the glycosyltransferase 51 family.</text>
</comment>
<reference evidence="15 16" key="1">
    <citation type="submission" date="2018-07" db="EMBL/GenBank/DDBJ databases">
        <title>Corallincola holothuriorum sp. nov., a new facultative anaerobe isolated from sea cucumber Apostichopus japonicus.</title>
        <authorList>
            <person name="Xia H."/>
        </authorList>
    </citation>
    <scope>NUCLEOTIDE SEQUENCE [LARGE SCALE GENOMIC DNA]</scope>
    <source>
        <strain evidence="15 16">C4</strain>
    </source>
</reference>
<keyword evidence="8" id="KW-0378">Hydrolase</keyword>
<dbReference type="AlphaFoldDB" id="A0A368NHZ7"/>
<dbReference type="Proteomes" id="UP000252558">
    <property type="component" value="Unassembled WGS sequence"/>
</dbReference>
<dbReference type="SUPFAM" id="SSF53955">
    <property type="entry name" value="Lysozyme-like"/>
    <property type="match status" value="1"/>
</dbReference>
<dbReference type="SUPFAM" id="SSF56601">
    <property type="entry name" value="beta-lactamase/transpeptidase-like"/>
    <property type="match status" value="1"/>
</dbReference>
<comment type="pathway">
    <text evidence="1">Cell wall biogenesis; peptidoglycan biosynthesis.</text>
</comment>
<feature type="domain" description="Penicillin-binding protein transpeptidase" evidence="12">
    <location>
        <begin position="316"/>
        <end position="524"/>
    </location>
</feature>
<dbReference type="InterPro" id="IPR012338">
    <property type="entry name" value="Beta-lactam/transpept-like"/>
</dbReference>
<dbReference type="Pfam" id="PF00912">
    <property type="entry name" value="Transgly"/>
    <property type="match status" value="1"/>
</dbReference>
<dbReference type="InterPro" id="IPR036950">
    <property type="entry name" value="PBP_transglycosylase"/>
</dbReference>
<dbReference type="GO" id="GO:0006508">
    <property type="term" value="P:proteolysis"/>
    <property type="evidence" value="ECO:0007669"/>
    <property type="project" value="UniProtKB-KW"/>
</dbReference>
<dbReference type="OrthoDB" id="9766909at2"/>
<dbReference type="EC" id="2.4.99.28" evidence="10"/>
<evidence type="ECO:0000256" key="6">
    <source>
        <dbReference type="ARBA" id="ARBA00022676"/>
    </source>
</evidence>
<keyword evidence="4" id="KW-0121">Carboxypeptidase</keyword>
<evidence type="ECO:0000256" key="9">
    <source>
        <dbReference type="ARBA" id="ARBA00023268"/>
    </source>
</evidence>
<dbReference type="InterPro" id="IPR050396">
    <property type="entry name" value="Glycosyltr_51/Transpeptidase"/>
</dbReference>
<feature type="domain" description="Penicillin-binding C-terminal" evidence="14">
    <location>
        <begin position="670"/>
        <end position="749"/>
    </location>
</feature>
<dbReference type="GO" id="GO:0030288">
    <property type="term" value="C:outer membrane-bounded periplasmic space"/>
    <property type="evidence" value="ECO:0007669"/>
    <property type="project" value="TreeGrafter"/>
</dbReference>
<evidence type="ECO:0000256" key="5">
    <source>
        <dbReference type="ARBA" id="ARBA00022670"/>
    </source>
</evidence>
<dbReference type="Gene3D" id="3.40.710.10">
    <property type="entry name" value="DD-peptidase/beta-lactamase superfamily"/>
    <property type="match status" value="1"/>
</dbReference>
<name>A0A368NHZ7_9GAMM</name>
<dbReference type="EMBL" id="QPID01000005">
    <property type="protein sequence ID" value="RCU50088.1"/>
    <property type="molecule type" value="Genomic_DNA"/>
</dbReference>
<keyword evidence="16" id="KW-1185">Reference proteome</keyword>
<comment type="caution">
    <text evidence="15">The sequence shown here is derived from an EMBL/GenBank/DDBJ whole genome shotgun (WGS) entry which is preliminary data.</text>
</comment>
<evidence type="ECO:0000313" key="16">
    <source>
        <dbReference type="Proteomes" id="UP000252558"/>
    </source>
</evidence>
<proteinExistence type="inferred from homology"/>
<evidence type="ECO:0000313" key="15">
    <source>
        <dbReference type="EMBL" id="RCU50088.1"/>
    </source>
</evidence>
<evidence type="ECO:0000256" key="1">
    <source>
        <dbReference type="ARBA" id="ARBA00004752"/>
    </source>
</evidence>